<dbReference type="InterPro" id="IPR021137">
    <property type="entry name" value="Ribosomal_bL35-like"/>
</dbReference>
<comment type="similarity">
    <text evidence="1 4">Belongs to the bacterial ribosomal protein bL35 family.</text>
</comment>
<dbReference type="Proteomes" id="UP000593564">
    <property type="component" value="Unassembled WGS sequence"/>
</dbReference>
<dbReference type="Gene3D" id="4.10.410.60">
    <property type="match status" value="1"/>
</dbReference>
<evidence type="ECO:0000256" key="4">
    <source>
        <dbReference type="RuleBase" id="RU000568"/>
    </source>
</evidence>
<comment type="caution">
    <text evidence="5">The sequence shown here is derived from an EMBL/GenBank/DDBJ whole genome shotgun (WGS) entry which is preliminary data.</text>
</comment>
<dbReference type="PRINTS" id="PR00064">
    <property type="entry name" value="RIBOSOMALL35"/>
</dbReference>
<gene>
    <name evidence="5" type="ORF">HYC85_003963</name>
</gene>
<dbReference type="HAMAP" id="MF_00514">
    <property type="entry name" value="Ribosomal_bL35"/>
    <property type="match status" value="1"/>
</dbReference>
<evidence type="ECO:0000256" key="1">
    <source>
        <dbReference type="ARBA" id="ARBA00006598"/>
    </source>
</evidence>
<name>A0A7J7HXU2_CAMSI</name>
<keyword evidence="6" id="KW-1185">Reference proteome</keyword>
<organism evidence="5 6">
    <name type="scientific">Camellia sinensis</name>
    <name type="common">Tea plant</name>
    <name type="synonym">Thea sinensis</name>
    <dbReference type="NCBI Taxonomy" id="4442"/>
    <lineage>
        <taxon>Eukaryota</taxon>
        <taxon>Viridiplantae</taxon>
        <taxon>Streptophyta</taxon>
        <taxon>Embryophyta</taxon>
        <taxon>Tracheophyta</taxon>
        <taxon>Spermatophyta</taxon>
        <taxon>Magnoliopsida</taxon>
        <taxon>eudicotyledons</taxon>
        <taxon>Gunneridae</taxon>
        <taxon>Pentapetalae</taxon>
        <taxon>asterids</taxon>
        <taxon>Ericales</taxon>
        <taxon>Theaceae</taxon>
        <taxon>Camellia</taxon>
    </lineage>
</organism>
<protein>
    <recommendedName>
        <fullName evidence="4">50S ribosomal protein L35</fullName>
    </recommendedName>
</protein>
<evidence type="ECO:0000313" key="5">
    <source>
        <dbReference type="EMBL" id="KAF5956738.1"/>
    </source>
</evidence>
<dbReference type="SUPFAM" id="SSF143034">
    <property type="entry name" value="L35p-like"/>
    <property type="match status" value="1"/>
</dbReference>
<reference evidence="5 6" key="2">
    <citation type="submission" date="2020-07" db="EMBL/GenBank/DDBJ databases">
        <title>Genome assembly of wild tea tree DASZ reveals pedigree and selection history of tea varieties.</title>
        <authorList>
            <person name="Zhang W."/>
        </authorList>
    </citation>
    <scope>NUCLEOTIDE SEQUENCE [LARGE SCALE GENOMIC DNA]</scope>
    <source>
        <strain evidence="6">cv. G240</strain>
        <tissue evidence="5">Leaf</tissue>
    </source>
</reference>
<dbReference type="GO" id="GO:0015934">
    <property type="term" value="C:large ribosomal subunit"/>
    <property type="evidence" value="ECO:0007669"/>
    <property type="project" value="TreeGrafter"/>
</dbReference>
<keyword evidence="3 4" id="KW-0687">Ribonucleoprotein</keyword>
<sequence length="155" mass="17245">MASSSTTTFSFAFKVSSPIARSSTTSLRTTPTIVRLSQFTKKSSLNLSSSHTISGFSPILPRLSFPTPTPPSLTVVSAKGYKMKTHKASVKRFRVTSSGKIRRRRAGKQHLLGKENTKWKLLLSKMLQVNCSDYDNVIGALPYLKLTDVYFFINH</sequence>
<accession>A0A7J7HXU2</accession>
<dbReference type="InterPro" id="IPR018265">
    <property type="entry name" value="Ribosomal_bL35_CS"/>
</dbReference>
<dbReference type="InterPro" id="IPR001706">
    <property type="entry name" value="Ribosomal_bL35"/>
</dbReference>
<reference evidence="6" key="1">
    <citation type="journal article" date="2020" name="Nat. Commun.">
        <title>Genome assembly of wild tea tree DASZ reveals pedigree and selection history of tea varieties.</title>
        <authorList>
            <person name="Zhang W."/>
            <person name="Zhang Y."/>
            <person name="Qiu H."/>
            <person name="Guo Y."/>
            <person name="Wan H."/>
            <person name="Zhang X."/>
            <person name="Scossa F."/>
            <person name="Alseekh S."/>
            <person name="Zhang Q."/>
            <person name="Wang P."/>
            <person name="Xu L."/>
            <person name="Schmidt M.H."/>
            <person name="Jia X."/>
            <person name="Li D."/>
            <person name="Zhu A."/>
            <person name="Guo F."/>
            <person name="Chen W."/>
            <person name="Ni D."/>
            <person name="Usadel B."/>
            <person name="Fernie A.R."/>
            <person name="Wen W."/>
        </authorList>
    </citation>
    <scope>NUCLEOTIDE SEQUENCE [LARGE SCALE GENOMIC DNA]</scope>
    <source>
        <strain evidence="6">cv. G240</strain>
    </source>
</reference>
<dbReference type="PANTHER" id="PTHR33343:SF1">
    <property type="entry name" value="LARGE RIBOSOMAL SUBUNIT PROTEIN BL35M"/>
    <property type="match status" value="1"/>
</dbReference>
<dbReference type="InterPro" id="IPR037229">
    <property type="entry name" value="Ribosomal_bL35_sf"/>
</dbReference>
<evidence type="ECO:0000313" key="6">
    <source>
        <dbReference type="Proteomes" id="UP000593564"/>
    </source>
</evidence>
<dbReference type="GO" id="GO:0006412">
    <property type="term" value="P:translation"/>
    <property type="evidence" value="ECO:0007669"/>
    <property type="project" value="InterPro"/>
</dbReference>
<evidence type="ECO:0000256" key="2">
    <source>
        <dbReference type="ARBA" id="ARBA00022980"/>
    </source>
</evidence>
<dbReference type="AlphaFoldDB" id="A0A7J7HXU2"/>
<proteinExistence type="inferred from homology"/>
<dbReference type="PANTHER" id="PTHR33343">
    <property type="entry name" value="54S RIBOSOMAL PROTEIN BL35M"/>
    <property type="match status" value="1"/>
</dbReference>
<dbReference type="Pfam" id="PF01632">
    <property type="entry name" value="Ribosomal_L35p"/>
    <property type="match status" value="1"/>
</dbReference>
<dbReference type="GO" id="GO:0003735">
    <property type="term" value="F:structural constituent of ribosome"/>
    <property type="evidence" value="ECO:0007669"/>
    <property type="project" value="InterPro"/>
</dbReference>
<dbReference type="PROSITE" id="PS00936">
    <property type="entry name" value="RIBOSOMAL_L35"/>
    <property type="match status" value="1"/>
</dbReference>
<dbReference type="EMBL" id="JACBKZ010000002">
    <property type="protein sequence ID" value="KAF5956738.1"/>
    <property type="molecule type" value="Genomic_DNA"/>
</dbReference>
<dbReference type="FunFam" id="4.10.410.60:FF:000001">
    <property type="entry name" value="50S ribosomal protein L35"/>
    <property type="match status" value="1"/>
</dbReference>
<keyword evidence="2 4" id="KW-0689">Ribosomal protein</keyword>
<dbReference type="NCBIfam" id="TIGR00001">
    <property type="entry name" value="rpmI_bact"/>
    <property type="match status" value="1"/>
</dbReference>
<evidence type="ECO:0000256" key="3">
    <source>
        <dbReference type="ARBA" id="ARBA00023274"/>
    </source>
</evidence>